<gene>
    <name evidence="2" type="ORF">LX32DRAFT_723693</name>
</gene>
<name>A0AAD9HW35_9PEZI</name>
<proteinExistence type="predicted"/>
<keyword evidence="3" id="KW-1185">Reference proteome</keyword>
<organism evidence="2 3">
    <name type="scientific">Colletotrichum zoysiae</name>
    <dbReference type="NCBI Taxonomy" id="1216348"/>
    <lineage>
        <taxon>Eukaryota</taxon>
        <taxon>Fungi</taxon>
        <taxon>Dikarya</taxon>
        <taxon>Ascomycota</taxon>
        <taxon>Pezizomycotina</taxon>
        <taxon>Sordariomycetes</taxon>
        <taxon>Hypocreomycetidae</taxon>
        <taxon>Glomerellales</taxon>
        <taxon>Glomerellaceae</taxon>
        <taxon>Colletotrichum</taxon>
        <taxon>Colletotrichum graminicola species complex</taxon>
    </lineage>
</organism>
<feature type="region of interest" description="Disordered" evidence="1">
    <location>
        <begin position="379"/>
        <end position="398"/>
    </location>
</feature>
<evidence type="ECO:0000313" key="2">
    <source>
        <dbReference type="EMBL" id="KAK2035526.1"/>
    </source>
</evidence>
<protein>
    <recommendedName>
        <fullName evidence="4">HNH nuclease domain-containing protein</fullName>
    </recommendedName>
</protein>
<accession>A0AAD9HW35</accession>
<evidence type="ECO:0008006" key="4">
    <source>
        <dbReference type="Google" id="ProtNLM"/>
    </source>
</evidence>
<comment type="caution">
    <text evidence="2">The sequence shown here is derived from an EMBL/GenBank/DDBJ whole genome shotgun (WGS) entry which is preliminary data.</text>
</comment>
<evidence type="ECO:0000256" key="1">
    <source>
        <dbReference type="SAM" id="MobiDB-lite"/>
    </source>
</evidence>
<dbReference type="Proteomes" id="UP001232148">
    <property type="component" value="Unassembled WGS sequence"/>
</dbReference>
<dbReference type="AlphaFoldDB" id="A0AAD9HW35"/>
<dbReference type="EMBL" id="MU842808">
    <property type="protein sequence ID" value="KAK2035526.1"/>
    <property type="molecule type" value="Genomic_DNA"/>
</dbReference>
<evidence type="ECO:0000313" key="3">
    <source>
        <dbReference type="Proteomes" id="UP001232148"/>
    </source>
</evidence>
<sequence>MEAAPDPAGIEAKISWIQAEMRDFFEDEQAHHPTAADKATLEAFLTSTKTCIARPGEVEYLDDHDAKLALVSQVGASVPGMQGAAFWSALWTMPAGDVGKLLGELRTRSGPEKIRLCDPLERAVKRRLPQLIRIFRGLYERDPYGDGLAAMDDNAGSERNEIERFIALQRDGNKCVIEDIGYPKVCHIFPLASIEQRYQRITKACLDELQSLWGRERALRLADKLFNSGAGQTAVVDTAANMICLGATLRKWWYMGLFALEPMEKPQPLDAAGSAQGAASQQRWGIRLRFHWLKRTDIPDLNAAVDFSEDPVPKMQEPEGRCMIFNATTCRPTESGQVFTVTADDPDKLPDYDILLLQWDLLRIWRLAGGADPAVCYPFDSDDGGEDSQPTGSTRFYG</sequence>
<reference evidence="2" key="1">
    <citation type="submission" date="2021-06" db="EMBL/GenBank/DDBJ databases">
        <title>Comparative genomics, transcriptomics and evolutionary studies reveal genomic signatures of adaptation to plant cell wall in hemibiotrophic fungi.</title>
        <authorList>
            <consortium name="DOE Joint Genome Institute"/>
            <person name="Baroncelli R."/>
            <person name="Diaz J.F."/>
            <person name="Benocci T."/>
            <person name="Peng M."/>
            <person name="Battaglia E."/>
            <person name="Haridas S."/>
            <person name="Andreopoulos W."/>
            <person name="Labutti K."/>
            <person name="Pangilinan J."/>
            <person name="Floch G.L."/>
            <person name="Makela M.R."/>
            <person name="Henrissat B."/>
            <person name="Grigoriev I.V."/>
            <person name="Crouch J.A."/>
            <person name="De Vries R.P."/>
            <person name="Sukno S.A."/>
            <person name="Thon M.R."/>
        </authorList>
    </citation>
    <scope>NUCLEOTIDE SEQUENCE</scope>
    <source>
        <strain evidence="2">MAFF235873</strain>
    </source>
</reference>
<feature type="compositionally biased region" description="Polar residues" evidence="1">
    <location>
        <begin position="388"/>
        <end position="398"/>
    </location>
</feature>